<evidence type="ECO:0000259" key="1">
    <source>
        <dbReference type="PROSITE" id="PS50011"/>
    </source>
</evidence>
<evidence type="ECO:0000313" key="2">
    <source>
        <dbReference type="EMBL" id="KAJ2898484.1"/>
    </source>
</evidence>
<keyword evidence="3" id="KW-1185">Reference proteome</keyword>
<protein>
    <submittedName>
        <fullName evidence="2">Serine/threonine-protein kinase</fullName>
    </submittedName>
</protein>
<dbReference type="GO" id="GO:0005524">
    <property type="term" value="F:ATP binding"/>
    <property type="evidence" value="ECO:0007669"/>
    <property type="project" value="InterPro"/>
</dbReference>
<evidence type="ECO:0000313" key="3">
    <source>
        <dbReference type="Proteomes" id="UP001201980"/>
    </source>
</evidence>
<dbReference type="Gene3D" id="1.10.510.10">
    <property type="entry name" value="Transferase(Phosphotransferase) domain 1"/>
    <property type="match status" value="1"/>
</dbReference>
<dbReference type="Pfam" id="PF07714">
    <property type="entry name" value="PK_Tyr_Ser-Thr"/>
    <property type="match status" value="1"/>
</dbReference>
<feature type="domain" description="Protein kinase" evidence="1">
    <location>
        <begin position="65"/>
        <end position="297"/>
    </location>
</feature>
<dbReference type="InterPro" id="IPR000719">
    <property type="entry name" value="Prot_kinase_dom"/>
</dbReference>
<dbReference type="AlphaFoldDB" id="A0AAD5RMC0"/>
<dbReference type="Proteomes" id="UP001201980">
    <property type="component" value="Unassembled WGS sequence"/>
</dbReference>
<keyword evidence="2" id="KW-0808">Transferase</keyword>
<dbReference type="GO" id="GO:0004672">
    <property type="term" value="F:protein kinase activity"/>
    <property type="evidence" value="ECO:0007669"/>
    <property type="project" value="InterPro"/>
</dbReference>
<accession>A0AAD5RMC0</accession>
<dbReference type="SUPFAM" id="SSF56112">
    <property type="entry name" value="Protein kinase-like (PK-like)"/>
    <property type="match status" value="1"/>
</dbReference>
<proteinExistence type="predicted"/>
<sequence length="297" mass="33863">MRAVTSFHSSQTLQLHNQFKYPPHIHTNDRHGSRHRAKYARPKTTSIFRHTKFVLKNTSTDEYRYAFPENLITDTVIENYLRTKKIPHEAVFPPFPSTGITQAPVPLPENSCIKLPEFISYYADWDEEKDVKKGESVADAFLHQAQVMEMLNCNPHPNIVQYHGCIAQDGMIQGICLAKHDMTLAERIHKAKKAKDTSFDAKSFLKGLESGISHLHGLGLVHNNIHRDNIQIDDGDESNPIIANLDICVSDGERKFVGGARDWVREGYWQENATKENGLYAQAKIREYLIQEGVLKE</sequence>
<dbReference type="PROSITE" id="PS50011">
    <property type="entry name" value="PROTEIN_KINASE_DOM"/>
    <property type="match status" value="1"/>
</dbReference>
<organism evidence="2 3">
    <name type="scientific">Zalerion maritima</name>
    <dbReference type="NCBI Taxonomy" id="339359"/>
    <lineage>
        <taxon>Eukaryota</taxon>
        <taxon>Fungi</taxon>
        <taxon>Dikarya</taxon>
        <taxon>Ascomycota</taxon>
        <taxon>Pezizomycotina</taxon>
        <taxon>Sordariomycetes</taxon>
        <taxon>Lulworthiomycetidae</taxon>
        <taxon>Lulworthiales</taxon>
        <taxon>Lulworthiaceae</taxon>
        <taxon>Zalerion</taxon>
    </lineage>
</organism>
<gene>
    <name evidence="2" type="ORF">MKZ38_003873</name>
</gene>
<dbReference type="InterPro" id="IPR011009">
    <property type="entry name" value="Kinase-like_dom_sf"/>
</dbReference>
<keyword evidence="2" id="KW-0418">Kinase</keyword>
<reference evidence="2" key="1">
    <citation type="submission" date="2022-07" db="EMBL/GenBank/DDBJ databases">
        <title>Draft genome sequence of Zalerion maritima ATCC 34329, a (micro)plastics degrading marine fungus.</title>
        <authorList>
            <person name="Paco A."/>
            <person name="Goncalves M.F.M."/>
            <person name="Rocha-Santos T.A.P."/>
            <person name="Alves A."/>
        </authorList>
    </citation>
    <scope>NUCLEOTIDE SEQUENCE</scope>
    <source>
        <strain evidence="2">ATCC 34329</strain>
    </source>
</reference>
<dbReference type="InterPro" id="IPR001245">
    <property type="entry name" value="Ser-Thr/Tyr_kinase_cat_dom"/>
</dbReference>
<name>A0AAD5RMC0_9PEZI</name>
<dbReference type="EMBL" id="JAKWBI020000229">
    <property type="protein sequence ID" value="KAJ2898484.1"/>
    <property type="molecule type" value="Genomic_DNA"/>
</dbReference>
<comment type="caution">
    <text evidence="2">The sequence shown here is derived from an EMBL/GenBank/DDBJ whole genome shotgun (WGS) entry which is preliminary data.</text>
</comment>